<name>A0ABT0TW72_9GAMM</name>
<dbReference type="SUPFAM" id="SSF56037">
    <property type="entry name" value="PheT/TilS domain"/>
    <property type="match status" value="1"/>
</dbReference>
<dbReference type="RefSeq" id="WP_250672618.1">
    <property type="nucleotide sequence ID" value="NZ_JAKMAI010000003.1"/>
</dbReference>
<keyword evidence="3" id="KW-1185">Reference proteome</keyword>
<organism evidence="2 3">
    <name type="scientific">endosymbiont of Metamasius hemipterus</name>
    <dbReference type="NCBI Taxonomy" id="204627"/>
    <lineage>
        <taxon>Bacteria</taxon>
        <taxon>Pseudomonadati</taxon>
        <taxon>Pseudomonadota</taxon>
        <taxon>Gammaproteobacteria</taxon>
        <taxon>Candidatus Nardonella</taxon>
    </lineage>
</organism>
<evidence type="ECO:0000259" key="1">
    <source>
        <dbReference type="Pfam" id="PF11734"/>
    </source>
</evidence>
<feature type="domain" description="Lysidine-tRNA(Ile) synthetase C-terminal" evidence="1">
    <location>
        <begin position="84"/>
        <end position="125"/>
    </location>
</feature>
<accession>A0ABT0TW72</accession>
<evidence type="ECO:0000313" key="2">
    <source>
        <dbReference type="EMBL" id="MCM0158253.1"/>
    </source>
</evidence>
<evidence type="ECO:0000313" key="3">
    <source>
        <dbReference type="Proteomes" id="UP001203831"/>
    </source>
</evidence>
<comment type="caution">
    <text evidence="2">The sequence shown here is derived from an EMBL/GenBank/DDBJ whole genome shotgun (WGS) entry which is preliminary data.</text>
</comment>
<dbReference type="InterPro" id="IPR012796">
    <property type="entry name" value="Lysidine-tRNA-synth_C"/>
</dbReference>
<sequence>MCKKNKKNNKIFINYNKIKNINNCIKFNNGYIKIFLNIKELFKLYYKYKNVNFIKLRKLKKNENIYINYYNNIEDIKYNFIGFGNKKIIELFQLLNIPIYYRNNIPLIFYNNNLMAILKFSIIKKEENINNNFIYILYKIWN</sequence>
<dbReference type="Pfam" id="PF11734">
    <property type="entry name" value="TilS_C"/>
    <property type="match status" value="1"/>
</dbReference>
<dbReference type="Proteomes" id="UP001203831">
    <property type="component" value="Unassembled WGS sequence"/>
</dbReference>
<protein>
    <recommendedName>
        <fullName evidence="1">Lysidine-tRNA(Ile) synthetase C-terminal domain-containing protein</fullName>
    </recommendedName>
</protein>
<proteinExistence type="predicted"/>
<gene>
    <name evidence="2" type="ORF">L7J86_00325</name>
</gene>
<reference evidence="2" key="1">
    <citation type="submission" date="2022-01" db="EMBL/GenBank/DDBJ databases">
        <title>Genome assemble of Metamasius hemipterus Nardonella endosymbiont.</title>
        <authorList>
            <person name="Palmieri L."/>
            <person name="Pavarini R."/>
            <person name="Sharma P."/>
        </authorList>
    </citation>
    <scope>NUCLEOTIDE SEQUENCE [LARGE SCALE GENOMIC DNA]</scope>
    <source>
        <strain evidence="2">NARMHE1</strain>
    </source>
</reference>
<dbReference type="EMBL" id="JAKMAI010000003">
    <property type="protein sequence ID" value="MCM0158253.1"/>
    <property type="molecule type" value="Genomic_DNA"/>
</dbReference>